<dbReference type="Proteomes" id="UP001190926">
    <property type="component" value="Unassembled WGS sequence"/>
</dbReference>
<reference evidence="6 7" key="1">
    <citation type="journal article" date="2021" name="Nat. Commun.">
        <title>Incipient diploidization of the medicinal plant Perilla within 10,000 years.</title>
        <authorList>
            <person name="Zhang Y."/>
            <person name="Shen Q."/>
            <person name="Leng L."/>
            <person name="Zhang D."/>
            <person name="Chen S."/>
            <person name="Shi Y."/>
            <person name="Ning Z."/>
            <person name="Chen S."/>
        </authorList>
    </citation>
    <scope>NUCLEOTIDE SEQUENCE [LARGE SCALE GENOMIC DNA]</scope>
    <source>
        <strain evidence="7">cv. PC099</strain>
    </source>
</reference>
<evidence type="ECO:0000313" key="7">
    <source>
        <dbReference type="Proteomes" id="UP001190926"/>
    </source>
</evidence>
<keyword evidence="2" id="KW-0328">Glycosyltransferase</keyword>
<comment type="caution">
    <text evidence="6">The sequence shown here is derived from an EMBL/GenBank/DDBJ whole genome shotgun (WGS) entry which is preliminary data.</text>
</comment>
<accession>A0AAD4J971</accession>
<dbReference type="EMBL" id="SDAM02000107">
    <property type="protein sequence ID" value="KAH6829513.1"/>
    <property type="molecule type" value="Genomic_DNA"/>
</dbReference>
<protein>
    <submittedName>
        <fullName evidence="6">Core-2/I-branching beta-1</fullName>
    </submittedName>
</protein>
<proteinExistence type="predicted"/>
<dbReference type="GO" id="GO:0016020">
    <property type="term" value="C:membrane"/>
    <property type="evidence" value="ECO:0007669"/>
    <property type="project" value="UniProtKB-SubCell"/>
</dbReference>
<evidence type="ECO:0000256" key="4">
    <source>
        <dbReference type="ARBA" id="ARBA00023136"/>
    </source>
</evidence>
<gene>
    <name evidence="6" type="ORF">C2S53_011443</name>
</gene>
<evidence type="ECO:0000256" key="1">
    <source>
        <dbReference type="ARBA" id="ARBA00004606"/>
    </source>
</evidence>
<dbReference type="InterPro" id="IPR003406">
    <property type="entry name" value="Glyco_trans_14"/>
</dbReference>
<evidence type="ECO:0000256" key="5">
    <source>
        <dbReference type="ARBA" id="ARBA00023180"/>
    </source>
</evidence>
<keyword evidence="4" id="KW-0472">Membrane</keyword>
<evidence type="ECO:0000256" key="2">
    <source>
        <dbReference type="ARBA" id="ARBA00022676"/>
    </source>
</evidence>
<comment type="subcellular location">
    <subcellularLocation>
        <location evidence="1">Membrane</location>
        <topology evidence="1">Single-pass type II membrane protein</topology>
    </subcellularLocation>
</comment>
<dbReference type="Pfam" id="PF02485">
    <property type="entry name" value="Branch"/>
    <property type="match status" value="1"/>
</dbReference>
<evidence type="ECO:0000256" key="3">
    <source>
        <dbReference type="ARBA" id="ARBA00022679"/>
    </source>
</evidence>
<dbReference type="PANTHER" id="PTHR31042">
    <property type="entry name" value="CORE-2/I-BRANCHING BETA-1,6-N-ACETYLGLUCOSAMINYLTRANSFERASE FAMILY PROTEIN-RELATED"/>
    <property type="match status" value="1"/>
</dbReference>
<organism evidence="6 7">
    <name type="scientific">Perilla frutescens var. hirtella</name>
    <name type="common">Perilla citriodora</name>
    <name type="synonym">Perilla setoyensis</name>
    <dbReference type="NCBI Taxonomy" id="608512"/>
    <lineage>
        <taxon>Eukaryota</taxon>
        <taxon>Viridiplantae</taxon>
        <taxon>Streptophyta</taxon>
        <taxon>Embryophyta</taxon>
        <taxon>Tracheophyta</taxon>
        <taxon>Spermatophyta</taxon>
        <taxon>Magnoliopsida</taxon>
        <taxon>eudicotyledons</taxon>
        <taxon>Gunneridae</taxon>
        <taxon>Pentapetalae</taxon>
        <taxon>asterids</taxon>
        <taxon>lamiids</taxon>
        <taxon>Lamiales</taxon>
        <taxon>Lamiaceae</taxon>
        <taxon>Nepetoideae</taxon>
        <taxon>Elsholtzieae</taxon>
        <taxon>Perilla</taxon>
    </lineage>
</organism>
<name>A0AAD4J971_PERFH</name>
<evidence type="ECO:0000313" key="6">
    <source>
        <dbReference type="EMBL" id="KAH6829513.1"/>
    </source>
</evidence>
<dbReference type="AlphaFoldDB" id="A0AAD4J971"/>
<dbReference type="GO" id="GO:0016757">
    <property type="term" value="F:glycosyltransferase activity"/>
    <property type="evidence" value="ECO:0007669"/>
    <property type="project" value="UniProtKB-KW"/>
</dbReference>
<keyword evidence="7" id="KW-1185">Reference proteome</keyword>
<keyword evidence="3" id="KW-0808">Transferase</keyword>
<sequence length="334" mass="38707">MSNTPFLLTFSLLLLCPLLFFFFPRILPQKQAQITRSDELHDLSLFRRAAVLGGATTTRKPKIAFLFLTHSDLHFAPLWQLFFQHNDGLYNIYIHADPSAKIVPPGGVFSSRFIAARKTHRAHASLISASRRLLATAILDDPSNAYFAVVSQNCIPLHSFKFMYESLFRKPSSPIRRSFIEILDNEPQLWDRYIARGNTVMLPEVPFHRFRIGSQFFVLTRKHAVVVIRDQKLWRKFRLPCLNLYSCYPEEHYFPTLLSMEDPASCTHFTLTRVNWTGSVDGHPHTYRPPEVSPQLIHKLRESNSSYSFMFARKFSPECLQPLLDMAENVIFRD</sequence>
<dbReference type="InterPro" id="IPR044174">
    <property type="entry name" value="BC10-like"/>
</dbReference>
<dbReference type="PANTHER" id="PTHR31042:SF140">
    <property type="entry name" value="CORE-2_I-BRANCHING BETA-1,6-N-ACETYLGLUCOSAMINYLTRANSFERASE FAMILY PROTEIN"/>
    <property type="match status" value="1"/>
</dbReference>
<keyword evidence="5" id="KW-0325">Glycoprotein</keyword>